<dbReference type="PANTHER" id="PTHR35704:SF1">
    <property type="entry name" value="OS02G0254600 PROTEIN"/>
    <property type="match status" value="1"/>
</dbReference>
<proteinExistence type="predicted"/>
<evidence type="ECO:0000313" key="2">
    <source>
        <dbReference type="RefSeq" id="XP_022136656.1"/>
    </source>
</evidence>
<accession>A0A6J1C443</accession>
<dbReference type="RefSeq" id="XP_022136656.1">
    <property type="nucleotide sequence ID" value="XM_022280964.1"/>
</dbReference>
<organism evidence="1 2">
    <name type="scientific">Momordica charantia</name>
    <name type="common">Bitter gourd</name>
    <name type="synonym">Balsam pear</name>
    <dbReference type="NCBI Taxonomy" id="3673"/>
    <lineage>
        <taxon>Eukaryota</taxon>
        <taxon>Viridiplantae</taxon>
        <taxon>Streptophyta</taxon>
        <taxon>Embryophyta</taxon>
        <taxon>Tracheophyta</taxon>
        <taxon>Spermatophyta</taxon>
        <taxon>Magnoliopsida</taxon>
        <taxon>eudicotyledons</taxon>
        <taxon>Gunneridae</taxon>
        <taxon>Pentapetalae</taxon>
        <taxon>rosids</taxon>
        <taxon>fabids</taxon>
        <taxon>Cucurbitales</taxon>
        <taxon>Cucurbitaceae</taxon>
        <taxon>Momordiceae</taxon>
        <taxon>Momordica</taxon>
    </lineage>
</organism>
<sequence>MGNCVEAVWKPEEAAEEEKKEMKGGMRIKVVLTKEELEWLMEHINERGGRNLEDLLEEIQIERGRRSRKVISREALDFNTSASWKPSLESIVECPELPDHMQR</sequence>
<dbReference type="KEGG" id="mcha:111008308"/>
<dbReference type="OrthoDB" id="690994at2759"/>
<reference evidence="2" key="1">
    <citation type="submission" date="2025-08" db="UniProtKB">
        <authorList>
            <consortium name="RefSeq"/>
        </authorList>
    </citation>
    <scope>IDENTIFICATION</scope>
    <source>
        <strain evidence="2">OHB3-1</strain>
    </source>
</reference>
<dbReference type="GeneID" id="111008308"/>
<name>A0A6J1C443_MOMCH</name>
<dbReference type="Proteomes" id="UP000504603">
    <property type="component" value="Unplaced"/>
</dbReference>
<dbReference type="AlphaFoldDB" id="A0A6J1C443"/>
<gene>
    <name evidence="2" type="primary">LOC111008308</name>
</gene>
<dbReference type="PANTHER" id="PTHR35704">
    <property type="entry name" value="OS02G0254600 PROTEIN"/>
    <property type="match status" value="1"/>
</dbReference>
<evidence type="ECO:0000313" key="1">
    <source>
        <dbReference type="Proteomes" id="UP000504603"/>
    </source>
</evidence>
<protein>
    <submittedName>
        <fullName evidence="2">Uncharacterized protein LOC111008308</fullName>
    </submittedName>
</protein>
<keyword evidence="1" id="KW-1185">Reference proteome</keyword>